<feature type="transmembrane region" description="Helical" evidence="2">
    <location>
        <begin position="474"/>
        <end position="496"/>
    </location>
</feature>
<protein>
    <submittedName>
        <fullName evidence="3">Uncharacterized protein</fullName>
    </submittedName>
</protein>
<reference evidence="3" key="2">
    <citation type="submission" date="2022-01" db="EMBL/GenBank/DDBJ databases">
        <authorList>
            <person name="Yamashiro T."/>
            <person name="Shiraishi A."/>
            <person name="Satake H."/>
            <person name="Nakayama K."/>
        </authorList>
    </citation>
    <scope>NUCLEOTIDE SEQUENCE</scope>
</reference>
<feature type="region of interest" description="Disordered" evidence="1">
    <location>
        <begin position="151"/>
        <end position="199"/>
    </location>
</feature>
<keyword evidence="2" id="KW-0812">Transmembrane</keyword>
<gene>
    <name evidence="3" type="ORF">Tco_1090885</name>
</gene>
<feature type="transmembrane region" description="Helical" evidence="2">
    <location>
        <begin position="439"/>
        <end position="462"/>
    </location>
</feature>
<accession>A0ABQ5I7E2</accession>
<evidence type="ECO:0000256" key="1">
    <source>
        <dbReference type="SAM" id="MobiDB-lite"/>
    </source>
</evidence>
<keyword evidence="4" id="KW-1185">Reference proteome</keyword>
<evidence type="ECO:0000256" key="2">
    <source>
        <dbReference type="SAM" id="Phobius"/>
    </source>
</evidence>
<keyword evidence="2" id="KW-0472">Membrane</keyword>
<dbReference type="Proteomes" id="UP001151760">
    <property type="component" value="Unassembled WGS sequence"/>
</dbReference>
<sequence length="1119" mass="122814">MQVLFNYPSSTVEYSECFAIGRVSYKEPSQNLRTDEPNALFSVDSYGELVGFMRQKENKTGISRYFGVDEGLICPHLVTLLPRPVEKEVKPLYSRFVKAGEMHAVLLYCDKFQTQRPMHLADAEGPKLHCWQLPSFSCSEKEYSVPCKSKAASVPAGSRNSSASVTTDGSDPAASRNRPAVNSAGRPKPTERTSSAGWLNPAARPYFRPSSVYFNNMYWPELYDPMNKGRWGTAVKTSAGYSWRGSKRPHFWASKSNGGSPSITGSTQIFLGNVISTPSASLELHQNKMLLCLVAKASSDEDPQMMLRVPFSMEKLKKTCTIDKTLFTQEDSRDIFLVRFMWMTSFFGSSSTNKALVCTECEVLMMGEFEMSAMEEMNFFLGLQVETVADAYVIVIMLVFSIGDGKSTTGGCQFWQKVNLMAVQEAVYCGYFFNICPSMLLLGCCAQIVNTAASCTFFLLPGWFQDDFLPARRLILAGSTLFLMVVILPAGCLISAGSTMAQSYNLDDANGFLTCLLMISEGSEGIGLEVGINFRVPLPQPLFVCRLGLNAAANEDAGSAAEAHLVPPSPLVSPVREPTPERQPASERPPSPSQTPPAQTFMFEEPLVSGPAPRPAGNPLSWSQPEGMTTILSFEDLDNIFLWKMTPTHAGFHCGGTPVSPMMLTTPTADAVVVAEDPATTNYEREEEEVPLRAIEVLLNPDSAWTEVLAEDCTKPGMIRGRTGLVRLSGSKVTGCGFGSQEDLPLFLKSAQWNWPAISEPPSKRQRVERGTSQPSSVPAATTQLLMIGFADSAAGGINEFFLDSDEDEQIGMSRVAADPDSVDDVLAEDYLSGYKQNRLRSQHGLDLLEGMSVSVTSFGMTWKIVGDTQDEWIVSSLGCILRAHVHVLEFNDHGEDCVYVCGQILSIRVTLALNGLFRHRLTVPPRTVGQLLLLGILFQTGPDWLTNIHFECYQKLDGIHFPCSCWDEKWLVQEGTALELASPEQTATGKDMSNPLYGCDGLPKTVRVFQFTLDSRSEKLDWFLLHQDWKLLFFDVATSFDSAVHRVHAVSFDAAVLDVAATVSAACIIAAGYIVSAGICDAAGSFRYSFLLEDLEAVPADYVPAGHVLISADRYRIC</sequence>
<evidence type="ECO:0000313" key="3">
    <source>
        <dbReference type="EMBL" id="GJT95367.1"/>
    </source>
</evidence>
<feature type="region of interest" description="Disordered" evidence="1">
    <location>
        <begin position="758"/>
        <end position="779"/>
    </location>
</feature>
<evidence type="ECO:0000313" key="4">
    <source>
        <dbReference type="Proteomes" id="UP001151760"/>
    </source>
</evidence>
<proteinExistence type="predicted"/>
<reference evidence="3" key="1">
    <citation type="journal article" date="2022" name="Int. J. Mol. Sci.">
        <title>Draft Genome of Tanacetum Coccineum: Genomic Comparison of Closely Related Tanacetum-Family Plants.</title>
        <authorList>
            <person name="Yamashiro T."/>
            <person name="Shiraishi A."/>
            <person name="Nakayama K."/>
            <person name="Satake H."/>
        </authorList>
    </citation>
    <scope>NUCLEOTIDE SEQUENCE</scope>
</reference>
<feature type="region of interest" description="Disordered" evidence="1">
    <location>
        <begin position="560"/>
        <end position="599"/>
    </location>
</feature>
<feature type="compositionally biased region" description="Polar residues" evidence="1">
    <location>
        <begin position="158"/>
        <end position="169"/>
    </location>
</feature>
<organism evidence="3 4">
    <name type="scientific">Tanacetum coccineum</name>
    <dbReference type="NCBI Taxonomy" id="301880"/>
    <lineage>
        <taxon>Eukaryota</taxon>
        <taxon>Viridiplantae</taxon>
        <taxon>Streptophyta</taxon>
        <taxon>Embryophyta</taxon>
        <taxon>Tracheophyta</taxon>
        <taxon>Spermatophyta</taxon>
        <taxon>Magnoliopsida</taxon>
        <taxon>eudicotyledons</taxon>
        <taxon>Gunneridae</taxon>
        <taxon>Pentapetalae</taxon>
        <taxon>asterids</taxon>
        <taxon>campanulids</taxon>
        <taxon>Asterales</taxon>
        <taxon>Asteraceae</taxon>
        <taxon>Asteroideae</taxon>
        <taxon>Anthemideae</taxon>
        <taxon>Anthemidinae</taxon>
        <taxon>Tanacetum</taxon>
    </lineage>
</organism>
<dbReference type="EMBL" id="BQNB010020381">
    <property type="protein sequence ID" value="GJT95367.1"/>
    <property type="molecule type" value="Genomic_DNA"/>
</dbReference>
<comment type="caution">
    <text evidence="3">The sequence shown here is derived from an EMBL/GenBank/DDBJ whole genome shotgun (WGS) entry which is preliminary data.</text>
</comment>
<name>A0ABQ5I7E2_9ASTR</name>
<keyword evidence="2" id="KW-1133">Transmembrane helix</keyword>